<organism evidence="12 13">
    <name type="scientific">Candidatus [Bacteroides] periocalifornicus</name>
    <dbReference type="NCBI Taxonomy" id="1702214"/>
    <lineage>
        <taxon>Bacteria</taxon>
        <taxon>Pseudomonadati</taxon>
        <taxon>Bacteroidota</taxon>
    </lineage>
</organism>
<dbReference type="PATRIC" id="fig|1702214.3.peg.1762"/>
<dbReference type="PANTHER" id="PTHR43253">
    <property type="entry name" value="TRICORN PROTEASE HOMOLOG 2-RELATED"/>
    <property type="match status" value="1"/>
</dbReference>
<keyword evidence="5 7" id="KW-0378">Hydrolase</keyword>
<dbReference type="SMART" id="SM00228">
    <property type="entry name" value="PDZ"/>
    <property type="match status" value="1"/>
</dbReference>
<gene>
    <name evidence="12" type="ORF">AL399_08330</name>
</gene>
<dbReference type="EC" id="3.4.21.-" evidence="7"/>
<dbReference type="InterPro" id="IPR012393">
    <property type="entry name" value="Tricorn_protease"/>
</dbReference>
<keyword evidence="3 7" id="KW-0963">Cytoplasm</keyword>
<feature type="active site" description="Charge relay system" evidence="8">
    <location>
        <position position="1039"/>
    </location>
</feature>
<evidence type="ECO:0000256" key="7">
    <source>
        <dbReference type="PIRNR" id="PIRNR036421"/>
    </source>
</evidence>
<dbReference type="InterPro" id="IPR005151">
    <property type="entry name" value="Tail-specific_protease"/>
</dbReference>
<comment type="function">
    <text evidence="7">Degrades oligopeptides.</text>
</comment>
<evidence type="ECO:0000256" key="6">
    <source>
        <dbReference type="ARBA" id="ARBA00022825"/>
    </source>
</evidence>
<dbReference type="Pfam" id="PF03572">
    <property type="entry name" value="Peptidase_S41"/>
    <property type="match status" value="1"/>
</dbReference>
<feature type="signal peptide" evidence="10">
    <location>
        <begin position="1"/>
        <end position="19"/>
    </location>
</feature>
<keyword evidence="6 7" id="KW-0720">Serine protease</keyword>
<dbReference type="CDD" id="cd07562">
    <property type="entry name" value="Peptidase_S41_TRI"/>
    <property type="match status" value="1"/>
</dbReference>
<dbReference type="Gene3D" id="2.30.42.10">
    <property type="match status" value="1"/>
</dbReference>
<dbReference type="SUPFAM" id="SSF52096">
    <property type="entry name" value="ClpP/crotonase"/>
    <property type="match status" value="1"/>
</dbReference>
<dbReference type="GO" id="GO:0008236">
    <property type="term" value="F:serine-type peptidase activity"/>
    <property type="evidence" value="ECO:0007669"/>
    <property type="project" value="UniProtKB-UniRule"/>
</dbReference>
<dbReference type="PIRSF" id="PIRSF036421">
    <property type="entry name" value="Tricorn_protease"/>
    <property type="match status" value="1"/>
</dbReference>
<dbReference type="STRING" id="1702214.AL399_08330"/>
<keyword evidence="10" id="KW-0732">Signal</keyword>
<evidence type="ECO:0000259" key="11">
    <source>
        <dbReference type="PROSITE" id="PS50106"/>
    </source>
</evidence>
<proteinExistence type="inferred from homology"/>
<dbReference type="GO" id="GO:0006508">
    <property type="term" value="P:proteolysis"/>
    <property type="evidence" value="ECO:0007669"/>
    <property type="project" value="UniProtKB-UniRule"/>
</dbReference>
<evidence type="ECO:0000256" key="10">
    <source>
        <dbReference type="SAM" id="SignalP"/>
    </source>
</evidence>
<dbReference type="AlphaFoldDB" id="A0A0Q4B7E2"/>
<evidence type="ECO:0000256" key="1">
    <source>
        <dbReference type="ARBA" id="ARBA00004496"/>
    </source>
</evidence>
<evidence type="ECO:0000256" key="8">
    <source>
        <dbReference type="PIRSR" id="PIRSR036421-1"/>
    </source>
</evidence>
<feature type="region of interest" description="Disordered" evidence="9">
    <location>
        <begin position="564"/>
        <end position="588"/>
    </location>
</feature>
<evidence type="ECO:0000313" key="13">
    <source>
        <dbReference type="Proteomes" id="UP000054172"/>
    </source>
</evidence>
<dbReference type="PANTHER" id="PTHR43253:SF1">
    <property type="entry name" value="TRICORN PROTEASE HOMOLOG 2-RELATED"/>
    <property type="match status" value="1"/>
</dbReference>
<feature type="active site" description="Nucleophile" evidence="8">
    <location>
        <position position="982"/>
    </location>
</feature>
<dbReference type="Gene3D" id="3.90.226.10">
    <property type="entry name" value="2-enoyl-CoA Hydratase, Chain A, domain 1"/>
    <property type="match status" value="1"/>
</dbReference>
<dbReference type="PROSITE" id="PS50106">
    <property type="entry name" value="PDZ"/>
    <property type="match status" value="1"/>
</dbReference>
<dbReference type="GO" id="GO:0005737">
    <property type="term" value="C:cytoplasm"/>
    <property type="evidence" value="ECO:0007669"/>
    <property type="project" value="UniProtKB-SubCell"/>
</dbReference>
<dbReference type="SUPFAM" id="SSF50156">
    <property type="entry name" value="PDZ domain-like"/>
    <property type="match status" value="1"/>
</dbReference>
<name>A0A0Q4B7E2_9BACT</name>
<keyword evidence="13" id="KW-1185">Reference proteome</keyword>
<reference evidence="12" key="1">
    <citation type="submission" date="2015-08" db="EMBL/GenBank/DDBJ databases">
        <title>Candidatus Bacteriodes Periocalifornicus.</title>
        <authorList>
            <person name="McLean J.S."/>
            <person name="Kelley S."/>
        </authorList>
    </citation>
    <scope>NUCLEOTIDE SEQUENCE [LARGE SCALE GENOMIC DNA]</scope>
    <source>
        <strain evidence="12">12B</strain>
    </source>
</reference>
<evidence type="ECO:0000256" key="5">
    <source>
        <dbReference type="ARBA" id="ARBA00022801"/>
    </source>
</evidence>
<evidence type="ECO:0000256" key="2">
    <source>
        <dbReference type="ARBA" id="ARBA00008524"/>
    </source>
</evidence>
<comment type="caution">
    <text evidence="12">The sequence shown here is derived from an EMBL/GenBank/DDBJ whole genome shotgun (WGS) entry which is preliminary data.</text>
</comment>
<evidence type="ECO:0000256" key="3">
    <source>
        <dbReference type="ARBA" id="ARBA00022490"/>
    </source>
</evidence>
<evidence type="ECO:0000313" key="12">
    <source>
        <dbReference type="EMBL" id="KQM08262.1"/>
    </source>
</evidence>
<dbReference type="InterPro" id="IPR029045">
    <property type="entry name" value="ClpP/crotonase-like_dom_sf"/>
</dbReference>
<dbReference type="InterPro" id="IPR011042">
    <property type="entry name" value="6-blade_b-propeller_TolB-like"/>
</dbReference>
<dbReference type="SUPFAM" id="SSF82171">
    <property type="entry name" value="DPP6 N-terminal domain-like"/>
    <property type="match status" value="2"/>
</dbReference>
<comment type="similarity">
    <text evidence="2 7">Belongs to the peptidase S41B family.</text>
</comment>
<feature type="active site" description="Charge relay system" evidence="8">
    <location>
        <position position="766"/>
    </location>
</feature>
<dbReference type="EMBL" id="LIIK01000051">
    <property type="protein sequence ID" value="KQM08262.1"/>
    <property type="molecule type" value="Genomic_DNA"/>
</dbReference>
<protein>
    <recommendedName>
        <fullName evidence="7">Tricorn protease homolog</fullName>
        <ecNumber evidence="7">3.4.21.-</ecNumber>
    </recommendedName>
</protein>
<dbReference type="Proteomes" id="UP000054172">
    <property type="component" value="Unassembled WGS sequence"/>
</dbReference>
<comment type="subcellular location">
    <subcellularLocation>
        <location evidence="1 7">Cytoplasm</location>
    </subcellularLocation>
</comment>
<dbReference type="InterPro" id="IPR001478">
    <property type="entry name" value="PDZ"/>
</dbReference>
<dbReference type="Gene3D" id="3.30.750.44">
    <property type="match status" value="1"/>
</dbReference>
<keyword evidence="4 7" id="KW-0645">Protease</keyword>
<dbReference type="InterPro" id="IPR028204">
    <property type="entry name" value="Tricorn_C1"/>
</dbReference>
<evidence type="ECO:0000256" key="4">
    <source>
        <dbReference type="ARBA" id="ARBA00022670"/>
    </source>
</evidence>
<dbReference type="Pfam" id="PF14684">
    <property type="entry name" value="Tricorn_C1"/>
    <property type="match status" value="1"/>
</dbReference>
<feature type="domain" description="PDZ" evidence="11">
    <location>
        <begin position="785"/>
        <end position="832"/>
    </location>
</feature>
<dbReference type="InterPro" id="IPR036034">
    <property type="entry name" value="PDZ_sf"/>
</dbReference>
<dbReference type="Gene3D" id="2.120.10.60">
    <property type="entry name" value="Tricorn protease N-terminal domain"/>
    <property type="match status" value="1"/>
</dbReference>
<evidence type="ECO:0000256" key="9">
    <source>
        <dbReference type="SAM" id="MobiDB-lite"/>
    </source>
</evidence>
<dbReference type="Pfam" id="PF26549">
    <property type="entry name" value="Tricorn_N"/>
    <property type="match status" value="1"/>
</dbReference>
<sequence>MRHLPLFLLLLALSVCARAVEPRWLVAPAISPDGQRVAFCYQGVLYVVDAKGGEARPLTTGNDYATLPIWSPKGDQLAYASDRYGNFDIYTLPAEGGQPVRITFGSQTDTPLCFTPGGDSVLYRSLEMPSASSALFYARWTGGIYRVSTKGGPADLQLPMPTGNACYSPDGKSILLEDLRGVENGLRKHHTSSTTRDIWLYSVGTGKLERLMTRDGEDRNPVFAPGGQRFYFLSERDGGSFNVYEAPLANGADAKAVTTFAKLPVRYLSASRSGVLCYTFDGQIYTQTPGQEPNVLKIDINRPNDQMDSVNRTLTSGAHGGVISPDGKEVAFENHGDIYVSNIEYGNTRRITNTPGMERSVSWAKDGRTLVYAGERNGSWNLYLAKIARDDEKHFAIATEVLEEPLLVTEKETFQPLFSPDGKEVAFLEDRTKLKVINLASKQVRQLTDGRYNYSYSDGDIAYDWSPDSKWIALTYNPKHRWPNNEIGIISASGGEIFNLTLSGYTDSNPRWMMGGDMLIWSSDRNGLRSHASWGAQEDVYAFFTSQEAYDRYRLTPFEFEELGNGKKDKDDGEKKDDKKGKKDGKDKDEVKPIKLDFNHAEDRIVRLTIHSSDLSDAIVTPDGKSLYYLCSFEDKYNLWKTDLRKKTTSKVLDVNTSGGAITLDAKGENILISAGGSLVKVDLKGEKQKKVAYSAPFTHRGQAEREGMYDHAWRQVVKKFYRSDLHGVDWDYYRNAYGKFLPYINNNYDFADLLSELLGELNASHTGSGYRHAGGPGAASTASLGVFFDRGYKGPGVRVTEVLRNGPFDKADSKVKPGSVITKINGLAVSNYGQLPLLLDQQAGKRIRIDVKNGGTETSEVAKPISSGQLSSLLYDRWVEQRRHEVDSLSHGRLGYVHIQAMNGSSFRTIYSDLFGRYNDREGVVIDTRYNGGGHLHEDVEVLFSGKKYLDQVPREHIVSEQPRKRWKKPSVMLVAEANYSNAHGTPWVYKTMGIGKLVGRPVPGTMTSVWWETLVDPTLYFGIPIVGYVDSTGHYLENQQLEPDYEVWMDYQRLERGHDSQLEKAVEVLLQEADRVKASSPWPKVEEKFLK</sequence>
<dbReference type="Pfam" id="PF26550">
    <property type="entry name" value="Tricorn_2nd"/>
    <property type="match status" value="1"/>
</dbReference>
<dbReference type="Gene3D" id="2.120.10.30">
    <property type="entry name" value="TolB, C-terminal domain"/>
    <property type="match status" value="2"/>
</dbReference>
<feature type="chain" id="PRO_5006212526" description="Tricorn protease homolog" evidence="10">
    <location>
        <begin position="20"/>
        <end position="1093"/>
    </location>
</feature>
<accession>A0A0Q4B7E2</accession>